<protein>
    <submittedName>
        <fullName evidence="1">Uncharacterized protein</fullName>
    </submittedName>
</protein>
<sequence>MIHCFLLVCPAWAQSNGLESLTRTSSGKRIANDKGVLGDKKSEGSRRANLWSDEQKSYQAVAMDKAAKQVKFQ</sequence>
<accession>A0ACB5UMC7</accession>
<evidence type="ECO:0000313" key="1">
    <source>
        <dbReference type="EMBL" id="GMQ63787.1"/>
    </source>
</evidence>
<name>A0ACB5UMC7_9FIRM</name>
<organism evidence="1 2">
    <name type="scientific">Vallitalea maricola</name>
    <dbReference type="NCBI Taxonomy" id="3074433"/>
    <lineage>
        <taxon>Bacteria</taxon>
        <taxon>Bacillati</taxon>
        <taxon>Bacillota</taxon>
        <taxon>Clostridia</taxon>
        <taxon>Lachnospirales</taxon>
        <taxon>Vallitaleaceae</taxon>
        <taxon>Vallitalea</taxon>
    </lineage>
</organism>
<dbReference type="EMBL" id="BTPU01000052">
    <property type="protein sequence ID" value="GMQ63787.1"/>
    <property type="molecule type" value="Genomic_DNA"/>
</dbReference>
<proteinExistence type="predicted"/>
<evidence type="ECO:0000313" key="2">
    <source>
        <dbReference type="Proteomes" id="UP001374599"/>
    </source>
</evidence>
<dbReference type="Proteomes" id="UP001374599">
    <property type="component" value="Unassembled WGS sequence"/>
</dbReference>
<keyword evidence="2" id="KW-1185">Reference proteome</keyword>
<reference evidence="1" key="1">
    <citation type="submission" date="2023-09" db="EMBL/GenBank/DDBJ databases">
        <title>Vallitalea sediminicola and Vallitalea maricola sp. nov., anaerobic bacteria isolated from marine sediment.</title>
        <authorList>
            <person name="Hirano S."/>
            <person name="Maeda A."/>
            <person name="Terahara T."/>
            <person name="Mori K."/>
            <person name="Hamada M."/>
            <person name="Matsumoto R."/>
            <person name="Kobayashi T."/>
        </authorList>
    </citation>
    <scope>NUCLEOTIDE SEQUENCE</scope>
    <source>
        <strain evidence="1">AN17-2</strain>
    </source>
</reference>
<gene>
    <name evidence="1" type="ORF">AN2V17_30220</name>
</gene>
<comment type="caution">
    <text evidence="1">The sequence shown here is derived from an EMBL/GenBank/DDBJ whole genome shotgun (WGS) entry which is preliminary data.</text>
</comment>